<dbReference type="AlphaFoldDB" id="A0A0M3J093"/>
<name>A0A0M3J093_ANISI</name>
<dbReference type="EMBL" id="UYRR01000694">
    <property type="protein sequence ID" value="VDK18130.1"/>
    <property type="molecule type" value="Genomic_DNA"/>
</dbReference>
<evidence type="ECO:0000313" key="2">
    <source>
        <dbReference type="EMBL" id="VDK18130.1"/>
    </source>
</evidence>
<evidence type="ECO:0000256" key="1">
    <source>
        <dbReference type="SAM" id="MobiDB-lite"/>
    </source>
</evidence>
<proteinExistence type="predicted"/>
<sequence length="123" mass="14007">MHVVESIFRRQFQLGRTSSNRYRDGNSNLDARRRIDIPTAVPTWTYVVESISRRQFQLGCTSSNRYPDGNSNLDARRRVDIPTAAPTSFRQQFFADFPPLAYNEPPSANSANQLDKNVPTAMP</sequence>
<accession>A0A0M3J093</accession>
<keyword evidence="3" id="KW-1185">Reference proteome</keyword>
<reference evidence="2 3" key="2">
    <citation type="submission" date="2018-11" db="EMBL/GenBank/DDBJ databases">
        <authorList>
            <consortium name="Pathogen Informatics"/>
        </authorList>
    </citation>
    <scope>NUCLEOTIDE SEQUENCE [LARGE SCALE GENOMIC DNA]</scope>
</reference>
<evidence type="ECO:0000313" key="4">
    <source>
        <dbReference type="WBParaSite" id="ASIM_0000092901-mRNA-1"/>
    </source>
</evidence>
<feature type="region of interest" description="Disordered" evidence="1">
    <location>
        <begin position="100"/>
        <end position="123"/>
    </location>
</feature>
<protein>
    <submittedName>
        <fullName evidence="2 4">Uncharacterized protein</fullName>
    </submittedName>
</protein>
<evidence type="ECO:0000313" key="3">
    <source>
        <dbReference type="Proteomes" id="UP000267096"/>
    </source>
</evidence>
<organism evidence="4">
    <name type="scientific">Anisakis simplex</name>
    <name type="common">Herring worm</name>
    <dbReference type="NCBI Taxonomy" id="6269"/>
    <lineage>
        <taxon>Eukaryota</taxon>
        <taxon>Metazoa</taxon>
        <taxon>Ecdysozoa</taxon>
        <taxon>Nematoda</taxon>
        <taxon>Chromadorea</taxon>
        <taxon>Rhabditida</taxon>
        <taxon>Spirurina</taxon>
        <taxon>Ascaridomorpha</taxon>
        <taxon>Ascaridoidea</taxon>
        <taxon>Anisakidae</taxon>
        <taxon>Anisakis</taxon>
        <taxon>Anisakis simplex complex</taxon>
    </lineage>
</organism>
<dbReference type="WBParaSite" id="ASIM_0000092901-mRNA-1">
    <property type="protein sequence ID" value="ASIM_0000092901-mRNA-1"/>
    <property type="gene ID" value="ASIM_0000092901"/>
</dbReference>
<feature type="compositionally biased region" description="Polar residues" evidence="1">
    <location>
        <begin position="106"/>
        <end position="115"/>
    </location>
</feature>
<dbReference type="Proteomes" id="UP000267096">
    <property type="component" value="Unassembled WGS sequence"/>
</dbReference>
<gene>
    <name evidence="2" type="ORF">ASIM_LOCUS826</name>
</gene>
<reference evidence="4" key="1">
    <citation type="submission" date="2017-02" db="UniProtKB">
        <authorList>
            <consortium name="WormBaseParasite"/>
        </authorList>
    </citation>
    <scope>IDENTIFICATION</scope>
</reference>